<dbReference type="Proteomes" id="UP000652761">
    <property type="component" value="Unassembled WGS sequence"/>
</dbReference>
<keyword evidence="3" id="KW-1185">Reference proteome</keyword>
<feature type="compositionally biased region" description="Low complexity" evidence="1">
    <location>
        <begin position="25"/>
        <end position="35"/>
    </location>
</feature>
<feature type="region of interest" description="Disordered" evidence="1">
    <location>
        <begin position="1"/>
        <end position="112"/>
    </location>
</feature>
<proteinExistence type="predicted"/>
<feature type="compositionally biased region" description="Basic and acidic residues" evidence="1">
    <location>
        <begin position="12"/>
        <end position="24"/>
    </location>
</feature>
<reference evidence="2" key="1">
    <citation type="submission" date="2017-07" db="EMBL/GenBank/DDBJ databases">
        <title>Taro Niue Genome Assembly and Annotation.</title>
        <authorList>
            <person name="Atibalentja N."/>
            <person name="Keating K."/>
            <person name="Fields C.J."/>
        </authorList>
    </citation>
    <scope>NUCLEOTIDE SEQUENCE</scope>
    <source>
        <strain evidence="2">Niue_2</strain>
        <tissue evidence="2">Leaf</tissue>
    </source>
</reference>
<organism evidence="2 3">
    <name type="scientific">Colocasia esculenta</name>
    <name type="common">Wild taro</name>
    <name type="synonym">Arum esculentum</name>
    <dbReference type="NCBI Taxonomy" id="4460"/>
    <lineage>
        <taxon>Eukaryota</taxon>
        <taxon>Viridiplantae</taxon>
        <taxon>Streptophyta</taxon>
        <taxon>Embryophyta</taxon>
        <taxon>Tracheophyta</taxon>
        <taxon>Spermatophyta</taxon>
        <taxon>Magnoliopsida</taxon>
        <taxon>Liliopsida</taxon>
        <taxon>Araceae</taxon>
        <taxon>Aroideae</taxon>
        <taxon>Colocasieae</taxon>
        <taxon>Colocasia</taxon>
    </lineage>
</organism>
<name>A0A843TZV5_COLES</name>
<evidence type="ECO:0000256" key="1">
    <source>
        <dbReference type="SAM" id="MobiDB-lite"/>
    </source>
</evidence>
<gene>
    <name evidence="2" type="ORF">Taro_007303</name>
</gene>
<feature type="compositionally biased region" description="Low complexity" evidence="1">
    <location>
        <begin position="77"/>
        <end position="87"/>
    </location>
</feature>
<evidence type="ECO:0000313" key="2">
    <source>
        <dbReference type="EMBL" id="MQL74923.1"/>
    </source>
</evidence>
<sequence length="112" mass="12460">MASRGRRGGVPARDDEQRREERTEQQGPVPQGVVGDVAPSEEAAETDSERIAASTDAVEGVTIKRRRSSNSSHDKQLQQLQQQQQQQKRNRSKSRSKETGKHSSSSNRKGLH</sequence>
<protein>
    <submittedName>
        <fullName evidence="2">Uncharacterized protein</fullName>
    </submittedName>
</protein>
<evidence type="ECO:0000313" key="3">
    <source>
        <dbReference type="Proteomes" id="UP000652761"/>
    </source>
</evidence>
<feature type="compositionally biased region" description="Polar residues" evidence="1">
    <location>
        <begin position="102"/>
        <end position="112"/>
    </location>
</feature>
<comment type="caution">
    <text evidence="2">The sequence shown here is derived from an EMBL/GenBank/DDBJ whole genome shotgun (WGS) entry which is preliminary data.</text>
</comment>
<feature type="non-terminal residue" evidence="2">
    <location>
        <position position="112"/>
    </location>
</feature>
<dbReference type="AlphaFoldDB" id="A0A843TZV5"/>
<accession>A0A843TZV5</accession>
<dbReference type="EMBL" id="NMUH01000227">
    <property type="protein sequence ID" value="MQL74923.1"/>
    <property type="molecule type" value="Genomic_DNA"/>
</dbReference>